<evidence type="ECO:0000313" key="1">
    <source>
        <dbReference type="EMBL" id="ELY83418.1"/>
    </source>
</evidence>
<dbReference type="AlphaFoldDB" id="L9ZE27"/>
<dbReference type="EMBL" id="AOIJ01000031">
    <property type="protein sequence ID" value="ELY83418.1"/>
    <property type="molecule type" value="Genomic_DNA"/>
</dbReference>
<name>L9ZE27_9EURY</name>
<accession>L9ZE27</accession>
<evidence type="ECO:0000313" key="2">
    <source>
        <dbReference type="Proteomes" id="UP000011592"/>
    </source>
</evidence>
<gene>
    <name evidence="1" type="ORF">C486_02113</name>
</gene>
<reference evidence="1 2" key="1">
    <citation type="journal article" date="2014" name="PLoS Genet.">
        <title>Phylogenetically driven sequencing of extremely halophilic archaea reveals strategies for static and dynamic osmo-response.</title>
        <authorList>
            <person name="Becker E.A."/>
            <person name="Seitzer P.M."/>
            <person name="Tritt A."/>
            <person name="Larsen D."/>
            <person name="Krusor M."/>
            <person name="Yao A.I."/>
            <person name="Wu D."/>
            <person name="Madern D."/>
            <person name="Eisen J.A."/>
            <person name="Darling A.E."/>
            <person name="Facciotti M.T."/>
        </authorList>
    </citation>
    <scope>NUCLEOTIDE SEQUENCE [LARGE SCALE GENOMIC DNA]</scope>
    <source>
        <strain evidence="1 2">JCM 14663</strain>
    </source>
</reference>
<comment type="caution">
    <text evidence="1">The sequence shown here is derived from an EMBL/GenBank/DDBJ whole genome shotgun (WGS) entry which is preliminary data.</text>
</comment>
<sequence length="57" mass="6479">MFSSVPISMLFVSKSEPGSTECSLEMFCSINEKHGIVEIMFLGEFLQEPFCQRGRSR</sequence>
<keyword evidence="2" id="KW-1185">Reference proteome</keyword>
<organism evidence="1 2">
    <name type="scientific">Natrinema gari JCM 14663</name>
    <dbReference type="NCBI Taxonomy" id="1230459"/>
    <lineage>
        <taxon>Archaea</taxon>
        <taxon>Methanobacteriati</taxon>
        <taxon>Methanobacteriota</taxon>
        <taxon>Stenosarchaea group</taxon>
        <taxon>Halobacteria</taxon>
        <taxon>Halobacteriales</taxon>
        <taxon>Natrialbaceae</taxon>
        <taxon>Natrinema</taxon>
    </lineage>
</organism>
<protein>
    <submittedName>
        <fullName evidence="1">Uncharacterized protein</fullName>
    </submittedName>
</protein>
<dbReference type="Proteomes" id="UP000011592">
    <property type="component" value="Unassembled WGS sequence"/>
</dbReference>
<proteinExistence type="predicted"/>